<name>A0A0U5BBF0_9BACL</name>
<reference evidence="1 2" key="1">
    <citation type="submission" date="2015-12" db="EMBL/GenBank/DDBJ databases">
        <title>Genome sequence of Aneurinibacillus soli.</title>
        <authorList>
            <person name="Lee J.S."/>
            <person name="Lee K.C."/>
            <person name="Kim K.K."/>
            <person name="Lee B.W."/>
        </authorList>
    </citation>
    <scope>NUCLEOTIDE SEQUENCE [LARGE SCALE GENOMIC DNA]</scope>
    <source>
        <strain evidence="1 2">CB4</strain>
    </source>
</reference>
<gene>
    <name evidence="1" type="ORF">CB4_02203</name>
</gene>
<protein>
    <submittedName>
        <fullName evidence="1">Uncharacterized protein</fullName>
    </submittedName>
</protein>
<keyword evidence="2" id="KW-1185">Reference proteome</keyword>
<sequence>MAFLCLSMLFTIVLGFSYLVYRDQQKHRVVYITNEMLSHPLTNQAVRHYITHIKSADETLHAASWYSMRCAYEQIMQEATIDPKLKKEFKQVLCRQMVV</sequence>
<proteinExistence type="predicted"/>
<evidence type="ECO:0000313" key="2">
    <source>
        <dbReference type="Proteomes" id="UP000217696"/>
    </source>
</evidence>
<dbReference type="EMBL" id="AP017312">
    <property type="protein sequence ID" value="BAU28029.1"/>
    <property type="molecule type" value="Genomic_DNA"/>
</dbReference>
<organism evidence="1 2">
    <name type="scientific">Aneurinibacillus soli</name>
    <dbReference type="NCBI Taxonomy" id="1500254"/>
    <lineage>
        <taxon>Bacteria</taxon>
        <taxon>Bacillati</taxon>
        <taxon>Bacillota</taxon>
        <taxon>Bacilli</taxon>
        <taxon>Bacillales</taxon>
        <taxon>Paenibacillaceae</taxon>
        <taxon>Aneurinibacillus group</taxon>
        <taxon>Aneurinibacillus</taxon>
    </lineage>
</organism>
<evidence type="ECO:0000313" key="1">
    <source>
        <dbReference type="EMBL" id="BAU28029.1"/>
    </source>
</evidence>
<dbReference type="KEGG" id="asoc:CB4_02203"/>
<dbReference type="AlphaFoldDB" id="A0A0U5BBF0"/>
<dbReference type="Proteomes" id="UP000217696">
    <property type="component" value="Chromosome"/>
</dbReference>
<accession>A0A0U5BBF0</accession>